<dbReference type="AlphaFoldDB" id="A0A1G5QD65"/>
<dbReference type="CDD" id="cd06529">
    <property type="entry name" value="S24_LexA-like"/>
    <property type="match status" value="1"/>
</dbReference>
<sequence>MAVEKFIPIKSVDEPEIDERLEAFSTPCEGKEPYVLMVLGDSMAPEFQEGDVVVIEPHNLVKDGSYVVALHNEEYIFRKLRMVADDRLYLEAENHAYPAHQLESLDQVKGVITQRKRPGGGRKNMKNYT</sequence>
<dbReference type="Proteomes" id="UP000199648">
    <property type="component" value="Unassembled WGS sequence"/>
</dbReference>
<dbReference type="SUPFAM" id="SSF51306">
    <property type="entry name" value="LexA/Signal peptidase"/>
    <property type="match status" value="1"/>
</dbReference>
<dbReference type="InterPro" id="IPR036286">
    <property type="entry name" value="LexA/Signal_pep-like_sf"/>
</dbReference>
<dbReference type="Gene3D" id="2.10.109.10">
    <property type="entry name" value="Umud Fragment, subunit A"/>
    <property type="match status" value="1"/>
</dbReference>
<evidence type="ECO:0000313" key="3">
    <source>
        <dbReference type="Proteomes" id="UP000199648"/>
    </source>
</evidence>
<protein>
    <submittedName>
        <fullName evidence="2">Peptidase S24-like</fullName>
    </submittedName>
</protein>
<dbReference type="RefSeq" id="WP_092996002.1">
    <property type="nucleotide sequence ID" value="NZ_FMWD01000005.1"/>
</dbReference>
<dbReference type="EMBL" id="FMWD01000005">
    <property type="protein sequence ID" value="SCZ59835.1"/>
    <property type="molecule type" value="Genomic_DNA"/>
</dbReference>
<evidence type="ECO:0000313" key="2">
    <source>
        <dbReference type="EMBL" id="SCZ59835.1"/>
    </source>
</evidence>
<organism evidence="2 3">
    <name type="scientific">Thiohalomonas denitrificans</name>
    <dbReference type="NCBI Taxonomy" id="415747"/>
    <lineage>
        <taxon>Bacteria</taxon>
        <taxon>Pseudomonadati</taxon>
        <taxon>Pseudomonadota</taxon>
        <taxon>Gammaproteobacteria</taxon>
        <taxon>Thiohalomonadales</taxon>
        <taxon>Thiohalomonadaceae</taxon>
        <taxon>Thiohalomonas</taxon>
    </lineage>
</organism>
<dbReference type="Pfam" id="PF00717">
    <property type="entry name" value="Peptidase_S24"/>
    <property type="match status" value="1"/>
</dbReference>
<gene>
    <name evidence="2" type="ORF">SAMN03097708_01935</name>
</gene>
<dbReference type="InterPro" id="IPR015927">
    <property type="entry name" value="Peptidase_S24_S26A/B/C"/>
</dbReference>
<dbReference type="InterPro" id="IPR039418">
    <property type="entry name" value="LexA-like"/>
</dbReference>
<feature type="domain" description="Peptidase S24/S26A/S26B/S26C" evidence="1">
    <location>
        <begin position="18"/>
        <end position="108"/>
    </location>
</feature>
<dbReference type="OrthoDB" id="9791537at2"/>
<evidence type="ECO:0000259" key="1">
    <source>
        <dbReference type="Pfam" id="PF00717"/>
    </source>
</evidence>
<proteinExistence type="predicted"/>
<name>A0A1G5QD65_9GAMM</name>
<dbReference type="STRING" id="415747.SAMN03097708_01935"/>
<keyword evidence="3" id="KW-1185">Reference proteome</keyword>
<reference evidence="2 3" key="1">
    <citation type="submission" date="2016-10" db="EMBL/GenBank/DDBJ databases">
        <authorList>
            <person name="de Groot N.N."/>
        </authorList>
    </citation>
    <scope>NUCLEOTIDE SEQUENCE [LARGE SCALE GENOMIC DNA]</scope>
    <source>
        <strain evidence="2 3">HLD2</strain>
    </source>
</reference>
<accession>A0A1G5QD65</accession>